<accession>A0A0C2VLU3</accession>
<comment type="caution">
    <text evidence="2">The sequence shown here is derived from an EMBL/GenBank/DDBJ whole genome shotgun (WGS) entry which is preliminary data.</text>
</comment>
<organism evidence="2 3">
    <name type="scientific">Jeotgalibacillus soli</name>
    <dbReference type="NCBI Taxonomy" id="889306"/>
    <lineage>
        <taxon>Bacteria</taxon>
        <taxon>Bacillati</taxon>
        <taxon>Bacillota</taxon>
        <taxon>Bacilli</taxon>
        <taxon>Bacillales</taxon>
        <taxon>Caryophanaceae</taxon>
        <taxon>Jeotgalibacillus</taxon>
    </lineage>
</organism>
<dbReference type="RefSeq" id="WP_041089787.1">
    <property type="nucleotide sequence ID" value="NZ_JXRP01000018.1"/>
</dbReference>
<sequence>MSKESKKKKIEVEEVAMKKEEKVHPFDLFWGPRGQKRQPEAVKHDPKEKDDEIKRPFWR</sequence>
<feature type="compositionally biased region" description="Basic and acidic residues" evidence="1">
    <location>
        <begin position="37"/>
        <end position="59"/>
    </location>
</feature>
<reference evidence="2 3" key="1">
    <citation type="submission" date="2015-01" db="EMBL/GenBank/DDBJ databases">
        <title>Genome sequencing of Jeotgalibacillus soli.</title>
        <authorList>
            <person name="Goh K.M."/>
            <person name="Chan K.-G."/>
            <person name="Yaakop A.S."/>
            <person name="Ee R."/>
            <person name="Gan H.M."/>
            <person name="Chan C.S."/>
        </authorList>
    </citation>
    <scope>NUCLEOTIDE SEQUENCE [LARGE SCALE GENOMIC DNA]</scope>
    <source>
        <strain evidence="2 3">P9</strain>
    </source>
</reference>
<proteinExistence type="predicted"/>
<feature type="region of interest" description="Disordered" evidence="1">
    <location>
        <begin position="26"/>
        <end position="59"/>
    </location>
</feature>
<dbReference type="Proteomes" id="UP000031938">
    <property type="component" value="Unassembled WGS sequence"/>
</dbReference>
<dbReference type="EMBL" id="JXRP01000018">
    <property type="protein sequence ID" value="KIL45436.1"/>
    <property type="molecule type" value="Genomic_DNA"/>
</dbReference>
<evidence type="ECO:0000313" key="3">
    <source>
        <dbReference type="Proteomes" id="UP000031938"/>
    </source>
</evidence>
<dbReference type="AlphaFoldDB" id="A0A0C2VLU3"/>
<name>A0A0C2VLU3_9BACL</name>
<evidence type="ECO:0000313" key="2">
    <source>
        <dbReference type="EMBL" id="KIL45436.1"/>
    </source>
</evidence>
<keyword evidence="3" id="KW-1185">Reference proteome</keyword>
<gene>
    <name evidence="2" type="ORF">KP78_29800</name>
</gene>
<protein>
    <submittedName>
        <fullName evidence="2">Uncharacterized protein</fullName>
    </submittedName>
</protein>
<dbReference type="PATRIC" id="fig|889306.3.peg.2992"/>
<evidence type="ECO:0000256" key="1">
    <source>
        <dbReference type="SAM" id="MobiDB-lite"/>
    </source>
</evidence>